<accession>A0A6C0D0Z0</accession>
<proteinExistence type="predicted"/>
<evidence type="ECO:0000313" key="1">
    <source>
        <dbReference type="EMBL" id="QHT09900.1"/>
    </source>
</evidence>
<protein>
    <submittedName>
        <fullName evidence="1">Uncharacterized protein</fullName>
    </submittedName>
</protein>
<reference evidence="1" key="1">
    <citation type="journal article" date="2020" name="Nature">
        <title>Giant virus diversity and host interactions through global metagenomics.</title>
        <authorList>
            <person name="Schulz F."/>
            <person name="Roux S."/>
            <person name="Paez-Espino D."/>
            <person name="Jungbluth S."/>
            <person name="Walsh D.A."/>
            <person name="Denef V.J."/>
            <person name="McMahon K.D."/>
            <person name="Konstantinidis K.T."/>
            <person name="Eloe-Fadrosh E.A."/>
            <person name="Kyrpides N.C."/>
            <person name="Woyke T."/>
        </authorList>
    </citation>
    <scope>NUCLEOTIDE SEQUENCE</scope>
    <source>
        <strain evidence="1">GVMAG-M-3300023174-104</strain>
    </source>
</reference>
<name>A0A6C0D0Z0_9ZZZZ</name>
<dbReference type="AlphaFoldDB" id="A0A6C0D0Z0"/>
<dbReference type="EMBL" id="MN739518">
    <property type="protein sequence ID" value="QHT09900.1"/>
    <property type="molecule type" value="Genomic_DNA"/>
</dbReference>
<organism evidence="1">
    <name type="scientific">viral metagenome</name>
    <dbReference type="NCBI Taxonomy" id="1070528"/>
    <lineage>
        <taxon>unclassified sequences</taxon>
        <taxon>metagenomes</taxon>
        <taxon>organismal metagenomes</taxon>
    </lineage>
</organism>
<sequence length="74" mass="8844">MHRLQQLSKLIVSNCFQTTFSETKSCSHKEKDFYFCHEQCGTWFCRICQKQLYRQPNGSIRYGHHPKCDVQTNL</sequence>